<accession>A0A6C0DJ26</accession>
<dbReference type="GO" id="GO:0006366">
    <property type="term" value="P:transcription by RNA polymerase II"/>
    <property type="evidence" value="ECO:0007669"/>
    <property type="project" value="TreeGrafter"/>
</dbReference>
<dbReference type="GO" id="GO:0005665">
    <property type="term" value="C:RNA polymerase II, core complex"/>
    <property type="evidence" value="ECO:0007669"/>
    <property type="project" value="TreeGrafter"/>
</dbReference>
<dbReference type="GO" id="GO:0003677">
    <property type="term" value="F:DNA binding"/>
    <property type="evidence" value="ECO:0007669"/>
    <property type="project" value="InterPro"/>
</dbReference>
<dbReference type="PANTHER" id="PTHR10535:SF0">
    <property type="entry name" value="DNA-DIRECTED RNA POLYMERASES I, II, AND III SUBUNIT RPABC1"/>
    <property type="match status" value="1"/>
</dbReference>
<evidence type="ECO:0000313" key="3">
    <source>
        <dbReference type="EMBL" id="QHT15919.1"/>
    </source>
</evidence>
<dbReference type="Pfam" id="PF01191">
    <property type="entry name" value="RNA_pol_Rpb5_C"/>
    <property type="match status" value="1"/>
</dbReference>
<dbReference type="Gene3D" id="3.90.940.20">
    <property type="entry name" value="RPB5-like RNA polymerase subunit"/>
    <property type="match status" value="1"/>
</dbReference>
<dbReference type="PANTHER" id="PTHR10535">
    <property type="entry name" value="DNA-DIRECTED RNA POLYMERASES I, II, AND III SUBUNIT RPABC1"/>
    <property type="match status" value="1"/>
</dbReference>
<dbReference type="GO" id="GO:0005666">
    <property type="term" value="C:RNA polymerase III complex"/>
    <property type="evidence" value="ECO:0007669"/>
    <property type="project" value="TreeGrafter"/>
</dbReference>
<keyword evidence="1" id="KW-0804">Transcription</keyword>
<dbReference type="GO" id="GO:0003899">
    <property type="term" value="F:DNA-directed RNA polymerase activity"/>
    <property type="evidence" value="ECO:0007669"/>
    <property type="project" value="InterPro"/>
</dbReference>
<evidence type="ECO:0000256" key="1">
    <source>
        <dbReference type="ARBA" id="ARBA00023163"/>
    </source>
</evidence>
<dbReference type="PIRSF" id="PIRSF000747">
    <property type="entry name" value="RPB5"/>
    <property type="match status" value="1"/>
</dbReference>
<dbReference type="GO" id="GO:0042797">
    <property type="term" value="P:tRNA transcription by RNA polymerase III"/>
    <property type="evidence" value="ECO:0007669"/>
    <property type="project" value="TreeGrafter"/>
</dbReference>
<dbReference type="InterPro" id="IPR000783">
    <property type="entry name" value="RNA_pol_subH/Rpb5_C"/>
</dbReference>
<proteinExistence type="predicted"/>
<dbReference type="InterPro" id="IPR014381">
    <property type="entry name" value="Arch_Rpo5/euc_Rpb5"/>
</dbReference>
<evidence type="ECO:0000259" key="2">
    <source>
        <dbReference type="Pfam" id="PF01191"/>
    </source>
</evidence>
<organism evidence="3">
    <name type="scientific">viral metagenome</name>
    <dbReference type="NCBI Taxonomy" id="1070528"/>
    <lineage>
        <taxon>unclassified sequences</taxon>
        <taxon>metagenomes</taxon>
        <taxon>organismal metagenomes</taxon>
    </lineage>
</organism>
<reference evidence="3" key="1">
    <citation type="journal article" date="2020" name="Nature">
        <title>Giant virus diversity and host interactions through global metagenomics.</title>
        <authorList>
            <person name="Schulz F."/>
            <person name="Roux S."/>
            <person name="Paez-Espino D."/>
            <person name="Jungbluth S."/>
            <person name="Walsh D.A."/>
            <person name="Denef V.J."/>
            <person name="McMahon K.D."/>
            <person name="Konstantinidis K.T."/>
            <person name="Eloe-Fadrosh E.A."/>
            <person name="Kyrpides N.C."/>
            <person name="Woyke T."/>
        </authorList>
    </citation>
    <scope>NUCLEOTIDE SEQUENCE</scope>
    <source>
        <strain evidence="3">GVMAG-M-3300023174-182</strain>
    </source>
</reference>
<sequence length="216" mass="25407">MTTHSLSSLTSSIYKSRQNILELMEKQGYNIDDYSNFSINEVNSMKQNNQLDMLLEKKEEDPTSKRKQKIYISYYLTKMIRPANIQEMIDDLFNLEEVITKDDTLFIIIKDEMNDTIISELKQIWERDGIFIVIENIKRLQFNILKHNLVPQHIIINSNEVEEVMKKYNISNKSEFPDISRFDPVARVIGLRPGDVCKIIRSSKTAINTNYYRVCI</sequence>
<name>A0A6C0DJ26_9ZZZZ</name>
<dbReference type="InterPro" id="IPR035913">
    <property type="entry name" value="RPB5-like_sf"/>
</dbReference>
<dbReference type="EMBL" id="MN739614">
    <property type="protein sequence ID" value="QHT15919.1"/>
    <property type="molecule type" value="Genomic_DNA"/>
</dbReference>
<dbReference type="AlphaFoldDB" id="A0A6C0DJ26"/>
<dbReference type="GO" id="GO:0005736">
    <property type="term" value="C:RNA polymerase I complex"/>
    <property type="evidence" value="ECO:0007669"/>
    <property type="project" value="TreeGrafter"/>
</dbReference>
<feature type="domain" description="RNA polymerase subunit H/Rpb5 C-terminal" evidence="2">
    <location>
        <begin position="142"/>
        <end position="215"/>
    </location>
</feature>
<protein>
    <recommendedName>
        <fullName evidence="2">RNA polymerase subunit H/Rpb5 C-terminal domain-containing protein</fullName>
    </recommendedName>
</protein>
<dbReference type="SUPFAM" id="SSF55287">
    <property type="entry name" value="RPB5-like RNA polymerase subunit"/>
    <property type="match status" value="1"/>
</dbReference>
<dbReference type="GO" id="GO:0006362">
    <property type="term" value="P:transcription elongation by RNA polymerase I"/>
    <property type="evidence" value="ECO:0007669"/>
    <property type="project" value="TreeGrafter"/>
</dbReference>